<gene>
    <name evidence="2" type="ORF">XYCOK13_33170</name>
</gene>
<keyword evidence="3" id="KW-1185">Reference proteome</keyword>
<dbReference type="RefSeq" id="WP_213413307.1">
    <property type="nucleotide sequence ID" value="NZ_BOVK01000049.1"/>
</dbReference>
<protein>
    <submittedName>
        <fullName evidence="2">Uncharacterized protein</fullName>
    </submittedName>
</protein>
<feature type="transmembrane region" description="Helical" evidence="1">
    <location>
        <begin position="133"/>
        <end position="155"/>
    </location>
</feature>
<evidence type="ECO:0000313" key="2">
    <source>
        <dbReference type="EMBL" id="GIQ70493.1"/>
    </source>
</evidence>
<feature type="transmembrane region" description="Helical" evidence="1">
    <location>
        <begin position="211"/>
        <end position="236"/>
    </location>
</feature>
<sequence length="241" mass="25938">MNASFLYFTGEELRKLFRGGKLKMLLLLAFLIGIVFVFAGDRLGLNGNLTVVALELLLVTVLPLFMVSLGSDLMISEFKARMIKNALKLPLSREIIFLGKMLAGWTAGALIVMSLFVPLLIGSLVLTGISDLSVVGASLAEVGGAIVFCGLLVVLANTVALWTGSGGAGLVVSVVLWMAMGVIGLFEPQLNRFFVTDFADWMRPLLYKGEAGPAITALLFMVVYYIIGTILGLLAFQRKEI</sequence>
<accession>A0A8J4H7X3</accession>
<feature type="transmembrane region" description="Helical" evidence="1">
    <location>
        <begin position="22"/>
        <end position="40"/>
    </location>
</feature>
<evidence type="ECO:0000256" key="1">
    <source>
        <dbReference type="SAM" id="Phobius"/>
    </source>
</evidence>
<organism evidence="2 3">
    <name type="scientific">Xylanibacillus composti</name>
    <dbReference type="NCBI Taxonomy" id="1572762"/>
    <lineage>
        <taxon>Bacteria</taxon>
        <taxon>Bacillati</taxon>
        <taxon>Bacillota</taxon>
        <taxon>Bacilli</taxon>
        <taxon>Bacillales</taxon>
        <taxon>Paenibacillaceae</taxon>
        <taxon>Xylanibacillus</taxon>
    </lineage>
</organism>
<feature type="transmembrane region" description="Helical" evidence="1">
    <location>
        <begin position="167"/>
        <end position="186"/>
    </location>
</feature>
<dbReference type="EMBL" id="BOVK01000049">
    <property type="protein sequence ID" value="GIQ70493.1"/>
    <property type="molecule type" value="Genomic_DNA"/>
</dbReference>
<keyword evidence="1" id="KW-1133">Transmembrane helix</keyword>
<dbReference type="Proteomes" id="UP000677918">
    <property type="component" value="Unassembled WGS sequence"/>
</dbReference>
<comment type="caution">
    <text evidence="2">The sequence shown here is derived from an EMBL/GenBank/DDBJ whole genome shotgun (WGS) entry which is preliminary data.</text>
</comment>
<dbReference type="AlphaFoldDB" id="A0A8J4H7X3"/>
<proteinExistence type="predicted"/>
<name>A0A8J4H7X3_9BACL</name>
<feature type="transmembrane region" description="Helical" evidence="1">
    <location>
        <begin position="52"/>
        <end position="75"/>
    </location>
</feature>
<evidence type="ECO:0000313" key="3">
    <source>
        <dbReference type="Proteomes" id="UP000677918"/>
    </source>
</evidence>
<reference evidence="2" key="1">
    <citation type="submission" date="2021-04" db="EMBL/GenBank/DDBJ databases">
        <title>Draft genome sequence of Xylanibacillus composti strain K13.</title>
        <authorList>
            <person name="Uke A."/>
            <person name="Chhe C."/>
            <person name="Baramee S."/>
            <person name="Kosugi A."/>
        </authorList>
    </citation>
    <scope>NUCLEOTIDE SEQUENCE</scope>
    <source>
        <strain evidence="2">K13</strain>
    </source>
</reference>
<keyword evidence="1" id="KW-0812">Transmembrane</keyword>
<keyword evidence="1" id="KW-0472">Membrane</keyword>
<feature type="transmembrane region" description="Helical" evidence="1">
    <location>
        <begin position="95"/>
        <end position="121"/>
    </location>
</feature>